<feature type="region of interest" description="Disordered" evidence="1">
    <location>
        <begin position="1"/>
        <end position="29"/>
    </location>
</feature>
<organism evidence="2 3">
    <name type="scientific">Thermostaphylospora chromogena</name>
    <dbReference type="NCBI Taxonomy" id="35622"/>
    <lineage>
        <taxon>Bacteria</taxon>
        <taxon>Bacillati</taxon>
        <taxon>Actinomycetota</taxon>
        <taxon>Actinomycetes</taxon>
        <taxon>Streptosporangiales</taxon>
        <taxon>Thermomonosporaceae</taxon>
        <taxon>Thermostaphylospora</taxon>
    </lineage>
</organism>
<dbReference type="EMBL" id="FNKK01000002">
    <property type="protein sequence ID" value="SDQ70140.1"/>
    <property type="molecule type" value="Genomic_DNA"/>
</dbReference>
<protein>
    <recommendedName>
        <fullName evidence="4">PQQ-like domain-containing protein</fullName>
    </recommendedName>
</protein>
<keyword evidence="3" id="KW-1185">Reference proteome</keyword>
<evidence type="ECO:0008006" key="4">
    <source>
        <dbReference type="Google" id="ProtNLM"/>
    </source>
</evidence>
<dbReference type="STRING" id="35622.SAMN04489764_1763"/>
<name>A0A1H1D167_9ACTN</name>
<dbReference type="Proteomes" id="UP000217103">
    <property type="component" value="Unassembled WGS sequence"/>
</dbReference>
<dbReference type="AlphaFoldDB" id="A0A1H1D167"/>
<gene>
    <name evidence="2" type="ORF">SAMN04489764_1763</name>
</gene>
<evidence type="ECO:0000256" key="1">
    <source>
        <dbReference type="SAM" id="MobiDB-lite"/>
    </source>
</evidence>
<proteinExistence type="predicted"/>
<accession>A0A1H1D167</accession>
<sequence>MDVTPCGARLGDARRGGRRRPHPGPGGCFHKVDAETEEVIWSRSVAWYAGSTETVVSRAHPVVGDTVYIGTQTGARLPATPSPPAIACAVRCDTRLEPFFISFCQGL</sequence>
<reference evidence="2 3" key="1">
    <citation type="submission" date="2016-10" db="EMBL/GenBank/DDBJ databases">
        <authorList>
            <person name="de Groot N.N."/>
        </authorList>
    </citation>
    <scope>NUCLEOTIDE SEQUENCE [LARGE SCALE GENOMIC DNA]</scope>
    <source>
        <strain evidence="2 3">DSM 43794</strain>
    </source>
</reference>
<evidence type="ECO:0000313" key="2">
    <source>
        <dbReference type="EMBL" id="SDQ70140.1"/>
    </source>
</evidence>
<evidence type="ECO:0000313" key="3">
    <source>
        <dbReference type="Proteomes" id="UP000217103"/>
    </source>
</evidence>